<dbReference type="InterPro" id="IPR009197">
    <property type="entry name" value="MlrC"/>
</dbReference>
<dbReference type="HOGENOM" id="CLU_028172_1_0_6"/>
<dbReference type="GO" id="GO:0006508">
    <property type="term" value="P:proteolysis"/>
    <property type="evidence" value="ECO:0007669"/>
    <property type="project" value="UniProtKB-KW"/>
</dbReference>
<sequence>MQTAQYRFAMAGIIHETNTYAEASFGQTTLSAFEQYQGQEIIDAFTGTNHQIGGFIQGAKQHLVDLHPIYLGQATPSGTIAQSAYLEMKAKILNGVKASLPIDAMLLALHGAGVADGFEDIEGDLLASLRSLLGPEIPIAVVYDLHANCTPEMFANADISLPCKLYPHIDFADRAVEAVDLVVLMRQQQIQPVSAVRYLPILPYIVTTDQGFIPAEINAHCQRLLQDYPTIIDCSWFHGFPYADIEAPCPTVICTTNNDCALAEQIAEEIATLIWSQRERFLPQFFTPHDAIQIALEQQDLSKPIVINEYSDNPGGGTPGDGTYLLSAILNAPNRHKRICFGMINDAAVVQQAMKAGVGQQIDIQLGGKLGPMQGAPIVCQAYVKSITDGHFVNCDGAMFAGVHFDLGPMCRLIIAGVDVIVACRAEQVYDEIPFFMHGIDILQYDIVALKGANHFRARYNHLAAKIITANAVGLSSADILSFPRRHLKRAVWPKDAVSDLDEVYP</sequence>
<protein>
    <recommendedName>
        <fullName evidence="1">Microcystinase C</fullName>
        <shortName evidence="1">MlrC</shortName>
    </recommendedName>
</protein>
<dbReference type="STRING" id="632955.GCA_000829675_00947"/>
<comment type="caution">
    <text evidence="4">The sequence shown here is derived from an EMBL/GenBank/DDBJ whole genome shotgun (WGS) entry which is preliminary data.</text>
</comment>
<dbReference type="GO" id="GO:0046872">
    <property type="term" value="F:metal ion binding"/>
    <property type="evidence" value="ECO:0007669"/>
    <property type="project" value="UniProtKB-KW"/>
</dbReference>
<dbReference type="InterPro" id="IPR010799">
    <property type="entry name" value="MlrC_C"/>
</dbReference>
<name>S3NHN9_9GAMM</name>
<dbReference type="GO" id="GO:0008237">
    <property type="term" value="F:metallopeptidase activity"/>
    <property type="evidence" value="ECO:0007669"/>
    <property type="project" value="UniProtKB-KW"/>
</dbReference>
<dbReference type="Pfam" id="PF07364">
    <property type="entry name" value="DUF1485"/>
    <property type="match status" value="1"/>
</dbReference>
<keyword evidence="1" id="KW-0645">Protease</keyword>
<evidence type="ECO:0000259" key="2">
    <source>
        <dbReference type="Pfam" id="PF07171"/>
    </source>
</evidence>
<feature type="domain" description="Microcystin LR degradation protein MlrC N-terminal" evidence="3">
    <location>
        <begin position="7"/>
        <end position="295"/>
    </location>
</feature>
<dbReference type="OrthoDB" id="5288421at2"/>
<proteinExistence type="inferred from homology"/>
<comment type="function">
    <text evidence="1">Involved in peptidolytic degradation of cyclic heptapeptide hepatotoxin microcystin (MC).</text>
</comment>
<dbReference type="EMBL" id="ATGI01000007">
    <property type="protein sequence ID" value="EPF79585.1"/>
    <property type="molecule type" value="Genomic_DNA"/>
</dbReference>
<dbReference type="Proteomes" id="UP000014568">
    <property type="component" value="Unassembled WGS sequence"/>
</dbReference>
<keyword evidence="5" id="KW-1185">Reference proteome</keyword>
<dbReference type="InterPro" id="IPR015995">
    <property type="entry name" value="MlrC_N"/>
</dbReference>
<keyword evidence="1" id="KW-0378">Hydrolase</keyword>
<evidence type="ECO:0000259" key="3">
    <source>
        <dbReference type="Pfam" id="PF07364"/>
    </source>
</evidence>
<reference evidence="4 5" key="1">
    <citation type="submission" date="2013-06" db="EMBL/GenBank/DDBJ databases">
        <title>The Genome Sequence of Acinetobacter rudis CIP 110305.</title>
        <authorList>
            <consortium name="The Broad Institute Genome Sequencing Platform"/>
            <consortium name="The Broad Institute Genome Sequencing Center for Infectious Disease"/>
            <person name="Cerqueira G."/>
            <person name="Feldgarden M."/>
            <person name="Courvalin P."/>
            <person name="Perichon B."/>
            <person name="Grillot-Courvalin C."/>
            <person name="Clermont D."/>
            <person name="Rocha E."/>
            <person name="Yoon E.-J."/>
            <person name="Nemec A."/>
            <person name="Young S.K."/>
            <person name="Zeng Q."/>
            <person name="Gargeya S."/>
            <person name="Fitzgerald M."/>
            <person name="Abouelleil A."/>
            <person name="Alvarado L."/>
            <person name="Berlin A.M."/>
            <person name="Chapman S.B."/>
            <person name="Dewar J."/>
            <person name="Goldberg J."/>
            <person name="Griggs A."/>
            <person name="Gujja S."/>
            <person name="Hansen M."/>
            <person name="Howarth C."/>
            <person name="Imamovic A."/>
            <person name="Larimer J."/>
            <person name="McCowan C."/>
            <person name="Murphy C."/>
            <person name="Pearson M."/>
            <person name="Priest M."/>
            <person name="Roberts A."/>
            <person name="Saif S."/>
            <person name="Shea T."/>
            <person name="Sykes S."/>
            <person name="Wortman J."/>
            <person name="Nusbaum C."/>
            <person name="Birren B."/>
        </authorList>
    </citation>
    <scope>NUCLEOTIDE SEQUENCE [LARGE SCALE GENOMIC DNA]</scope>
    <source>
        <strain evidence="4 5">CIP 110305</strain>
    </source>
</reference>
<dbReference type="Pfam" id="PF07171">
    <property type="entry name" value="MlrC_C"/>
    <property type="match status" value="1"/>
</dbReference>
<dbReference type="RefSeq" id="WP_016655371.1">
    <property type="nucleotide sequence ID" value="NZ_KE340352.1"/>
</dbReference>
<evidence type="ECO:0000313" key="5">
    <source>
        <dbReference type="Proteomes" id="UP000014568"/>
    </source>
</evidence>
<accession>S3NHN9</accession>
<dbReference type="PIRSF" id="PIRSF012702">
    <property type="entry name" value="UCP012702"/>
    <property type="match status" value="1"/>
</dbReference>
<gene>
    <name evidence="4" type="ORF">F945_00949</name>
</gene>
<evidence type="ECO:0000313" key="4">
    <source>
        <dbReference type="EMBL" id="EPF79585.1"/>
    </source>
</evidence>
<dbReference type="eggNOG" id="COG5476">
    <property type="taxonomic scope" value="Bacteria"/>
</dbReference>
<keyword evidence="1" id="KW-0482">Metalloprotease</keyword>
<keyword evidence="1" id="KW-0479">Metal-binding</keyword>
<dbReference type="AlphaFoldDB" id="S3NHN9"/>
<comment type="similarity">
    <text evidence="1">Belongs to the peptidase M81 family.</text>
</comment>
<feature type="domain" description="Microcystin LR degradation protein MlrC C-terminal" evidence="2">
    <location>
        <begin position="308"/>
        <end position="486"/>
    </location>
</feature>
<dbReference type="PATRIC" id="fig|421052.3.peg.931"/>
<organism evidence="4 5">
    <name type="scientific">Acinetobacter rudis CIP 110305</name>
    <dbReference type="NCBI Taxonomy" id="421052"/>
    <lineage>
        <taxon>Bacteria</taxon>
        <taxon>Pseudomonadati</taxon>
        <taxon>Pseudomonadota</taxon>
        <taxon>Gammaproteobacteria</taxon>
        <taxon>Moraxellales</taxon>
        <taxon>Moraxellaceae</taxon>
        <taxon>Acinetobacter</taxon>
    </lineage>
</organism>
<comment type="cofactor">
    <cofactor evidence="1">
        <name>Zn(2+)</name>
        <dbReference type="ChEBI" id="CHEBI:29105"/>
    </cofactor>
    <text evidence="1">Binds 1 zinc ion per subunit.</text>
</comment>
<evidence type="ECO:0000256" key="1">
    <source>
        <dbReference type="PIRNR" id="PIRNR012702"/>
    </source>
</evidence>